<name>A0A917ZNH0_9ACTN</name>
<feature type="transmembrane region" description="Helical" evidence="2">
    <location>
        <begin position="75"/>
        <end position="92"/>
    </location>
</feature>
<dbReference type="AlphaFoldDB" id="A0A917ZNH0"/>
<evidence type="ECO:0000313" key="3">
    <source>
        <dbReference type="EMBL" id="GGO86733.1"/>
    </source>
</evidence>
<keyword evidence="2" id="KW-0472">Membrane</keyword>
<reference evidence="3" key="1">
    <citation type="journal article" date="2014" name="Int. J. Syst. Evol. Microbiol.">
        <title>Complete genome sequence of Corynebacterium casei LMG S-19264T (=DSM 44701T), isolated from a smear-ripened cheese.</title>
        <authorList>
            <consortium name="US DOE Joint Genome Institute (JGI-PGF)"/>
            <person name="Walter F."/>
            <person name="Albersmeier A."/>
            <person name="Kalinowski J."/>
            <person name="Ruckert C."/>
        </authorList>
    </citation>
    <scope>NUCLEOTIDE SEQUENCE</scope>
    <source>
        <strain evidence="3">CGMCC 4.7201</strain>
    </source>
</reference>
<dbReference type="EMBL" id="BMMS01000009">
    <property type="protein sequence ID" value="GGO86733.1"/>
    <property type="molecule type" value="Genomic_DNA"/>
</dbReference>
<protein>
    <submittedName>
        <fullName evidence="3">Uncharacterized protein</fullName>
    </submittedName>
</protein>
<keyword evidence="2" id="KW-0812">Transmembrane</keyword>
<comment type="caution">
    <text evidence="3">The sequence shown here is derived from an EMBL/GenBank/DDBJ whole genome shotgun (WGS) entry which is preliminary data.</text>
</comment>
<feature type="transmembrane region" description="Helical" evidence="2">
    <location>
        <begin position="48"/>
        <end position="70"/>
    </location>
</feature>
<dbReference type="Proteomes" id="UP000641932">
    <property type="component" value="Unassembled WGS sequence"/>
</dbReference>
<proteinExistence type="predicted"/>
<feature type="region of interest" description="Disordered" evidence="1">
    <location>
        <begin position="137"/>
        <end position="180"/>
    </location>
</feature>
<organism evidence="3 4">
    <name type="scientific">Wenjunlia tyrosinilytica</name>
    <dbReference type="NCBI Taxonomy" id="1544741"/>
    <lineage>
        <taxon>Bacteria</taxon>
        <taxon>Bacillati</taxon>
        <taxon>Actinomycetota</taxon>
        <taxon>Actinomycetes</taxon>
        <taxon>Kitasatosporales</taxon>
        <taxon>Streptomycetaceae</taxon>
        <taxon>Wenjunlia</taxon>
    </lineage>
</organism>
<reference evidence="3" key="2">
    <citation type="submission" date="2020-09" db="EMBL/GenBank/DDBJ databases">
        <authorList>
            <person name="Sun Q."/>
            <person name="Zhou Y."/>
        </authorList>
    </citation>
    <scope>NUCLEOTIDE SEQUENCE</scope>
    <source>
        <strain evidence="3">CGMCC 4.7201</strain>
    </source>
</reference>
<keyword evidence="2" id="KW-1133">Transmembrane helix</keyword>
<evidence type="ECO:0000256" key="1">
    <source>
        <dbReference type="SAM" id="MobiDB-lite"/>
    </source>
</evidence>
<dbReference type="RefSeq" id="WP_189131550.1">
    <property type="nucleotide sequence ID" value="NZ_BMMS01000009.1"/>
</dbReference>
<evidence type="ECO:0000256" key="2">
    <source>
        <dbReference type="SAM" id="Phobius"/>
    </source>
</evidence>
<keyword evidence="4" id="KW-1185">Reference proteome</keyword>
<feature type="transmembrane region" description="Helical" evidence="2">
    <location>
        <begin position="112"/>
        <end position="130"/>
    </location>
</feature>
<accession>A0A917ZNH0</accession>
<evidence type="ECO:0000313" key="4">
    <source>
        <dbReference type="Proteomes" id="UP000641932"/>
    </source>
</evidence>
<feature type="compositionally biased region" description="Basic and acidic residues" evidence="1">
    <location>
        <begin position="154"/>
        <end position="166"/>
    </location>
</feature>
<gene>
    <name evidence="3" type="ORF">GCM10012280_23510</name>
</gene>
<sequence length="180" mass="18944">MRNIVGAVIALLGAAAAVLSPFRAGYDGRHGSDLRVQDLFNGITMVDADLLASVFLPMAFAAFVAVIGVVLRSRVLVALSGLLVLLMVALWLTRQADTPQALHSDLVGEGMVLAFGGGLLLLIGAVVMNGRRRRRARHRAGQVYPPEPPAGGHGDGRPPEDTEPGGHLDTPQAWRPGDTS</sequence>